<keyword evidence="2 5" id="KW-0418">Kinase</keyword>
<evidence type="ECO:0000256" key="2">
    <source>
        <dbReference type="ARBA" id="ARBA00022777"/>
    </source>
</evidence>
<keyword evidence="6" id="KW-1185">Reference proteome</keyword>
<dbReference type="PROSITE" id="PS51096">
    <property type="entry name" value="PTS_EIIA_TYPE_4"/>
    <property type="match status" value="1"/>
</dbReference>
<proteinExistence type="predicted"/>
<gene>
    <name evidence="5" type="ORF">SAMN05421806_11662</name>
</gene>
<dbReference type="SUPFAM" id="SSF101473">
    <property type="entry name" value="DhaL-like"/>
    <property type="match status" value="1"/>
</dbReference>
<protein>
    <submittedName>
        <fullName evidence="5">Dihydroxyacetone kinase, phosphoprotein-dependent, L subunit</fullName>
    </submittedName>
</protein>
<dbReference type="NCBIfam" id="TIGR02365">
    <property type="entry name" value="dha_L_ycgS"/>
    <property type="match status" value="1"/>
</dbReference>
<dbReference type="Gene3D" id="3.40.50.510">
    <property type="entry name" value="Phosphotransferase system, mannose-type IIA component"/>
    <property type="match status" value="1"/>
</dbReference>
<dbReference type="FunFam" id="1.25.40.340:FF:000002">
    <property type="entry name" value="Dihydroxyacetone kinase, L subunit"/>
    <property type="match status" value="1"/>
</dbReference>
<evidence type="ECO:0000259" key="4">
    <source>
        <dbReference type="PROSITE" id="PS51480"/>
    </source>
</evidence>
<dbReference type="InterPro" id="IPR004701">
    <property type="entry name" value="PTS_EIIA_man-typ"/>
</dbReference>
<dbReference type="SUPFAM" id="SSF53062">
    <property type="entry name" value="PTS system fructose IIA component-like"/>
    <property type="match status" value="1"/>
</dbReference>
<dbReference type="Proteomes" id="UP000199155">
    <property type="component" value="Unassembled WGS sequence"/>
</dbReference>
<evidence type="ECO:0000313" key="5">
    <source>
        <dbReference type="EMBL" id="SDL01310.1"/>
    </source>
</evidence>
<dbReference type="GO" id="GO:0019563">
    <property type="term" value="P:glycerol catabolic process"/>
    <property type="evidence" value="ECO:0007669"/>
    <property type="project" value="TreeGrafter"/>
</dbReference>
<sequence length="389" mass="38748">MTATPELVLDTAYFRRWLAAADELFQREGARLTALDAAIGDGDHGANMVRGFGAARTAEEQTPSATPGALLGQAGTTLTNSVGGASGPLFGMALRRTGKRLGSEEAVTVAQFATALRAGAEAVAKLGGAAPGDATLLDALLPALDTLDLELAAGNAPFEALSAARVAALTAAEATEPMQAKKGRASYLGERSIGHQDAGAHSVALLFEALTTAADAGWEPAQVAPEATAVDAVETPAAETPVAAEAPVATAPEAGGRVGVVLVSHSRAVAKATAELAKAMVGSGDTAPVLAAGGTDDGRIGTSAELIHAAALKVDEGKGVAVLCDMGSAVLTVQALLGDGDPRTMPADTRIVDAPFVEGAVGVVVTASVGGDLEMVVAAGEDARNYRKG</sequence>
<dbReference type="GO" id="GO:0009401">
    <property type="term" value="P:phosphoenolpyruvate-dependent sugar phosphotransferase system"/>
    <property type="evidence" value="ECO:0007669"/>
    <property type="project" value="InterPro"/>
</dbReference>
<dbReference type="STRING" id="417292.SAMN05421806_11662"/>
<dbReference type="GO" id="GO:0005829">
    <property type="term" value="C:cytosol"/>
    <property type="evidence" value="ECO:0007669"/>
    <property type="project" value="TreeGrafter"/>
</dbReference>
<dbReference type="Pfam" id="PF03610">
    <property type="entry name" value="EIIA-man"/>
    <property type="match status" value="1"/>
</dbReference>
<dbReference type="AlphaFoldDB" id="A0A1G9GKV1"/>
<keyword evidence="1" id="KW-0808">Transferase</keyword>
<dbReference type="EMBL" id="FNFF01000016">
    <property type="protein sequence ID" value="SDL01310.1"/>
    <property type="molecule type" value="Genomic_DNA"/>
</dbReference>
<dbReference type="InterPro" id="IPR012737">
    <property type="entry name" value="DhaK_L_YcgS"/>
</dbReference>
<dbReference type="InterPro" id="IPR050861">
    <property type="entry name" value="Dihydroxyacetone_Kinase"/>
</dbReference>
<evidence type="ECO:0000259" key="3">
    <source>
        <dbReference type="PROSITE" id="PS51096"/>
    </source>
</evidence>
<dbReference type="InterPro" id="IPR036662">
    <property type="entry name" value="PTS_EIIA_man-typ_sf"/>
</dbReference>
<reference evidence="5 6" key="1">
    <citation type="submission" date="2016-10" db="EMBL/GenBank/DDBJ databases">
        <authorList>
            <person name="de Groot N.N."/>
        </authorList>
    </citation>
    <scope>NUCLEOTIDE SEQUENCE [LARGE SCALE GENOMIC DNA]</scope>
    <source>
        <strain evidence="5 6">CGMCC 4.5727</strain>
    </source>
</reference>
<organism evidence="5 6">
    <name type="scientific">Streptomyces indicus</name>
    <dbReference type="NCBI Taxonomy" id="417292"/>
    <lineage>
        <taxon>Bacteria</taxon>
        <taxon>Bacillati</taxon>
        <taxon>Actinomycetota</taxon>
        <taxon>Actinomycetes</taxon>
        <taxon>Kitasatosporales</taxon>
        <taxon>Streptomycetaceae</taxon>
        <taxon>Streptomyces</taxon>
    </lineage>
</organism>
<dbReference type="OrthoDB" id="9800291at2"/>
<dbReference type="GO" id="GO:0016020">
    <property type="term" value="C:membrane"/>
    <property type="evidence" value="ECO:0007669"/>
    <property type="project" value="InterPro"/>
</dbReference>
<dbReference type="SMART" id="SM01120">
    <property type="entry name" value="Dak2"/>
    <property type="match status" value="1"/>
</dbReference>
<dbReference type="InterPro" id="IPR036117">
    <property type="entry name" value="DhaL_dom_sf"/>
</dbReference>
<dbReference type="InterPro" id="IPR004007">
    <property type="entry name" value="DhaL_dom"/>
</dbReference>
<dbReference type="GO" id="GO:0004371">
    <property type="term" value="F:glycerone kinase activity"/>
    <property type="evidence" value="ECO:0007669"/>
    <property type="project" value="InterPro"/>
</dbReference>
<evidence type="ECO:0000256" key="1">
    <source>
        <dbReference type="ARBA" id="ARBA00022679"/>
    </source>
</evidence>
<dbReference type="Pfam" id="PF02734">
    <property type="entry name" value="Dak2"/>
    <property type="match status" value="1"/>
</dbReference>
<feature type="domain" description="DhaL" evidence="4">
    <location>
        <begin position="12"/>
        <end position="212"/>
    </location>
</feature>
<evidence type="ECO:0000313" key="6">
    <source>
        <dbReference type="Proteomes" id="UP000199155"/>
    </source>
</evidence>
<dbReference type="PROSITE" id="PS51480">
    <property type="entry name" value="DHAL"/>
    <property type="match status" value="1"/>
</dbReference>
<feature type="domain" description="PTS EIIA type-4" evidence="3">
    <location>
        <begin position="257"/>
        <end position="389"/>
    </location>
</feature>
<dbReference type="Gene3D" id="1.25.40.340">
    <property type="match status" value="1"/>
</dbReference>
<dbReference type="PANTHER" id="PTHR28629:SF4">
    <property type="entry name" value="TRIOKINASE_FMN CYCLASE"/>
    <property type="match status" value="1"/>
</dbReference>
<dbReference type="PANTHER" id="PTHR28629">
    <property type="entry name" value="TRIOKINASE/FMN CYCLASE"/>
    <property type="match status" value="1"/>
</dbReference>
<accession>A0A1G9GKV1</accession>
<name>A0A1G9GKV1_9ACTN</name>